<evidence type="ECO:0000313" key="4">
    <source>
        <dbReference type="EMBL" id="CAB4927933.1"/>
    </source>
</evidence>
<dbReference type="EMBL" id="CAFABA010000044">
    <property type="protein sequence ID" value="CAB4829060.1"/>
    <property type="molecule type" value="Genomic_DNA"/>
</dbReference>
<dbReference type="Pfam" id="PF24696">
    <property type="entry name" value="UGSC"/>
    <property type="match status" value="1"/>
</dbReference>
<reference evidence="3" key="1">
    <citation type="submission" date="2020-05" db="EMBL/GenBank/DDBJ databases">
        <authorList>
            <person name="Chiriac C."/>
            <person name="Salcher M."/>
            <person name="Ghai R."/>
            <person name="Kavagutti S V."/>
        </authorList>
    </citation>
    <scope>NUCLEOTIDE SEQUENCE</scope>
</reference>
<feature type="domain" description="UGSC-like" evidence="1">
    <location>
        <begin position="3"/>
        <end position="90"/>
    </location>
</feature>
<proteinExistence type="predicted"/>
<gene>
    <name evidence="2" type="ORF">UFOPK2754_01969</name>
    <name evidence="3" type="ORF">UFOPK3139_01270</name>
    <name evidence="4" type="ORF">UFOPK3543_02481</name>
    <name evidence="5" type="ORF">UFOPK3967_01947</name>
</gene>
<dbReference type="InterPro" id="IPR057767">
    <property type="entry name" value="UGSC-like_dom"/>
</dbReference>
<organism evidence="3">
    <name type="scientific">freshwater metagenome</name>
    <dbReference type="NCBI Taxonomy" id="449393"/>
    <lineage>
        <taxon>unclassified sequences</taxon>
        <taxon>metagenomes</taxon>
        <taxon>ecological metagenomes</taxon>
    </lineage>
</organism>
<dbReference type="EMBL" id="CAFBMH010000124">
    <property type="protein sequence ID" value="CAB4927933.1"/>
    <property type="molecule type" value="Genomic_DNA"/>
</dbReference>
<accession>A0A6J7A9B4</accession>
<evidence type="ECO:0000313" key="5">
    <source>
        <dbReference type="EMBL" id="CAB5005568.1"/>
    </source>
</evidence>
<protein>
    <submittedName>
        <fullName evidence="3">Unannotated protein</fullName>
    </submittedName>
</protein>
<dbReference type="EMBL" id="CAFBOS010000129">
    <property type="protein sequence ID" value="CAB5005568.1"/>
    <property type="molecule type" value="Genomic_DNA"/>
</dbReference>
<dbReference type="EMBL" id="CAEZYR010000075">
    <property type="protein sequence ID" value="CAB4754021.1"/>
    <property type="molecule type" value="Genomic_DNA"/>
</dbReference>
<sequence length="90" mass="9370">MKLVNPVVAASTVGAQLAPRLSSLEGTTIGLWSNAKLNADELLGACEAELRSRHDIAGVVRGGYHPARVLGGHEWGAVDLCDAVILTHGD</sequence>
<evidence type="ECO:0000259" key="1">
    <source>
        <dbReference type="Pfam" id="PF24696"/>
    </source>
</evidence>
<evidence type="ECO:0000313" key="2">
    <source>
        <dbReference type="EMBL" id="CAB4754021.1"/>
    </source>
</evidence>
<name>A0A6J7A9B4_9ZZZZ</name>
<evidence type="ECO:0000313" key="3">
    <source>
        <dbReference type="EMBL" id="CAB4829060.1"/>
    </source>
</evidence>
<dbReference type="AlphaFoldDB" id="A0A6J7A9B4"/>